<sequence length="297" mass="31925">RLIVAPTLRAIPHSSPTSGSDTSHALGRVSWMQGLPDIKEGDNEERPRKTAKGGVRQNHGARAASSAGKGSDGKEKAAPRKGTKLVDSGELDDSEIDVGTMRKFFPVVMRLLLNVALRQRQLESIEMKTFIMSSGLQPAVKARGRVRAWIRAAEEIRKGPPEGQSDVKIRETGAISVACYAGVFEGLLAEGAEGGRASRQQLTTPAEGQAKLTVQEMGEMAPLAKISDCYEEGRLKLVAAFSGRLNLQPVLRALVQAGADYKQGAAPMGHLDRLIHAEPHELEGAMMGQEGQRNGFE</sequence>
<comment type="caution">
    <text evidence="2">The sequence shown here is derived from an EMBL/GenBank/DDBJ whole genome shotgun (WGS) entry which is preliminary data.</text>
</comment>
<dbReference type="Proteomes" id="UP001189429">
    <property type="component" value="Unassembled WGS sequence"/>
</dbReference>
<feature type="non-terminal residue" evidence="2">
    <location>
        <position position="1"/>
    </location>
</feature>
<protein>
    <submittedName>
        <fullName evidence="2">Uncharacterized protein</fullName>
    </submittedName>
</protein>
<dbReference type="EMBL" id="CAUYUJ010017628">
    <property type="protein sequence ID" value="CAK0876465.1"/>
    <property type="molecule type" value="Genomic_DNA"/>
</dbReference>
<evidence type="ECO:0000313" key="2">
    <source>
        <dbReference type="EMBL" id="CAK0876465.1"/>
    </source>
</evidence>
<accession>A0ABN9VSM8</accession>
<proteinExistence type="predicted"/>
<feature type="compositionally biased region" description="Low complexity" evidence="1">
    <location>
        <begin position="60"/>
        <end position="69"/>
    </location>
</feature>
<feature type="region of interest" description="Disordered" evidence="1">
    <location>
        <begin position="1"/>
        <end position="88"/>
    </location>
</feature>
<evidence type="ECO:0000313" key="3">
    <source>
        <dbReference type="Proteomes" id="UP001189429"/>
    </source>
</evidence>
<organism evidence="2 3">
    <name type="scientific">Prorocentrum cordatum</name>
    <dbReference type="NCBI Taxonomy" id="2364126"/>
    <lineage>
        <taxon>Eukaryota</taxon>
        <taxon>Sar</taxon>
        <taxon>Alveolata</taxon>
        <taxon>Dinophyceae</taxon>
        <taxon>Prorocentrales</taxon>
        <taxon>Prorocentraceae</taxon>
        <taxon>Prorocentrum</taxon>
    </lineage>
</organism>
<evidence type="ECO:0000256" key="1">
    <source>
        <dbReference type="SAM" id="MobiDB-lite"/>
    </source>
</evidence>
<feature type="non-terminal residue" evidence="2">
    <location>
        <position position="297"/>
    </location>
</feature>
<feature type="compositionally biased region" description="Basic and acidic residues" evidence="1">
    <location>
        <begin position="37"/>
        <end position="48"/>
    </location>
</feature>
<feature type="compositionally biased region" description="Polar residues" evidence="1">
    <location>
        <begin position="14"/>
        <end position="23"/>
    </location>
</feature>
<reference evidence="2" key="1">
    <citation type="submission" date="2023-10" db="EMBL/GenBank/DDBJ databases">
        <authorList>
            <person name="Chen Y."/>
            <person name="Shah S."/>
            <person name="Dougan E. K."/>
            <person name="Thang M."/>
            <person name="Chan C."/>
        </authorList>
    </citation>
    <scope>NUCLEOTIDE SEQUENCE [LARGE SCALE GENOMIC DNA]</scope>
</reference>
<name>A0ABN9VSM8_9DINO</name>
<gene>
    <name evidence="2" type="ORF">PCOR1329_LOCUS60823</name>
</gene>
<keyword evidence="3" id="KW-1185">Reference proteome</keyword>